<dbReference type="GO" id="GO:0016747">
    <property type="term" value="F:acyltransferase activity, transferring groups other than amino-acyl groups"/>
    <property type="evidence" value="ECO:0007669"/>
    <property type="project" value="InterPro"/>
</dbReference>
<dbReference type="GeneID" id="69639730"/>
<dbReference type="AlphaFoldDB" id="A0A2A2MD89"/>
<accession>A0A2A2MD89</accession>
<dbReference type="SUPFAM" id="SSF55729">
    <property type="entry name" value="Acyl-CoA N-acyltransferases (Nat)"/>
    <property type="match status" value="1"/>
</dbReference>
<organism evidence="2 3">
    <name type="scientific">Hafnia paralvei</name>
    <dbReference type="NCBI Taxonomy" id="546367"/>
    <lineage>
        <taxon>Bacteria</taxon>
        <taxon>Pseudomonadati</taxon>
        <taxon>Pseudomonadota</taxon>
        <taxon>Gammaproteobacteria</taxon>
        <taxon>Enterobacterales</taxon>
        <taxon>Hafniaceae</taxon>
        <taxon>Hafnia</taxon>
    </lineage>
</organism>
<name>A0A2A2MD89_9GAMM</name>
<dbReference type="KEGG" id="hpar:AL518_09795"/>
<comment type="caution">
    <text evidence="2">The sequence shown here is derived from an EMBL/GenBank/DDBJ whole genome shotgun (WGS) entry which is preliminary data.</text>
</comment>
<dbReference type="RefSeq" id="WP_008814404.1">
    <property type="nucleotide sequence ID" value="NZ_CAUEKQ010000012.1"/>
</dbReference>
<dbReference type="CDD" id="cd04301">
    <property type="entry name" value="NAT_SF"/>
    <property type="match status" value="1"/>
</dbReference>
<dbReference type="Pfam" id="PF13673">
    <property type="entry name" value="Acetyltransf_10"/>
    <property type="match status" value="1"/>
</dbReference>
<dbReference type="InterPro" id="IPR052564">
    <property type="entry name" value="N-acetyltrans/Recomb-assoc"/>
</dbReference>
<dbReference type="PANTHER" id="PTHR43451">
    <property type="entry name" value="ACETYLTRANSFERASE (GNAT) FAMILY PROTEIN"/>
    <property type="match status" value="1"/>
</dbReference>
<protein>
    <submittedName>
        <fullName evidence="2">GNAT family N-acetyltransferase</fullName>
    </submittedName>
</protein>
<dbReference type="Proteomes" id="UP000218796">
    <property type="component" value="Unassembled WGS sequence"/>
</dbReference>
<dbReference type="EMBL" id="NQMS01000003">
    <property type="protein sequence ID" value="PAV96617.1"/>
    <property type="molecule type" value="Genomic_DNA"/>
</dbReference>
<dbReference type="InterPro" id="IPR016181">
    <property type="entry name" value="Acyl_CoA_acyltransferase"/>
</dbReference>
<dbReference type="Gene3D" id="3.40.630.30">
    <property type="match status" value="1"/>
</dbReference>
<gene>
    <name evidence="2" type="ORF">CJD50_09145</name>
</gene>
<reference evidence="2 3" key="1">
    <citation type="submission" date="2017-08" db="EMBL/GenBank/DDBJ databases">
        <title>Draft Genome Sequence of Hafnia alvei CITHA-6 Isolated from Raw Bovine Milk.</title>
        <authorList>
            <person name="Culligan E.P."/>
            <person name="Mcsweeney A."/>
            <person name="O'Doherty C."/>
            <person name="Gleeson E."/>
            <person name="O'Riordan D."/>
            <person name="Sleator R.D."/>
        </authorList>
    </citation>
    <scope>NUCLEOTIDE SEQUENCE [LARGE SCALE GENOMIC DNA]</scope>
    <source>
        <strain evidence="2 3">CITHA-6</strain>
    </source>
</reference>
<feature type="domain" description="N-acetyltransferase" evidence="1">
    <location>
        <begin position="4"/>
        <end position="157"/>
    </location>
</feature>
<evidence type="ECO:0000313" key="2">
    <source>
        <dbReference type="EMBL" id="PAV96617.1"/>
    </source>
</evidence>
<keyword evidence="2" id="KW-0808">Transferase</keyword>
<proteinExistence type="predicted"/>
<dbReference type="PANTHER" id="PTHR43451:SF1">
    <property type="entry name" value="ACETYLTRANSFERASE"/>
    <property type="match status" value="1"/>
</dbReference>
<dbReference type="InterPro" id="IPR000182">
    <property type="entry name" value="GNAT_dom"/>
</dbReference>
<sequence>MRQIRFRPFVEADILPLRHVYESAVSELTAREYTQEQRTAWIQASQAPECWRATLERIQPTVVIIDDVVSAYFDLQPDGLIDQFYVAAPFAHQGIARLMMAKILHRARQQHLPEVYAYVSLTAQPFFVRNGFEVVFTQKVELGGQVLENARMRKVLLPE</sequence>
<dbReference type="PROSITE" id="PS51186">
    <property type="entry name" value="GNAT"/>
    <property type="match status" value="1"/>
</dbReference>
<dbReference type="OrthoDB" id="5355033at2"/>
<keyword evidence="3" id="KW-1185">Reference proteome</keyword>
<evidence type="ECO:0000313" key="3">
    <source>
        <dbReference type="Proteomes" id="UP000218796"/>
    </source>
</evidence>
<evidence type="ECO:0000259" key="1">
    <source>
        <dbReference type="PROSITE" id="PS51186"/>
    </source>
</evidence>